<dbReference type="AlphaFoldDB" id="A0AAE0LJ62"/>
<dbReference type="Proteomes" id="UP001190700">
    <property type="component" value="Unassembled WGS sequence"/>
</dbReference>
<evidence type="ECO:0000313" key="1">
    <source>
        <dbReference type="EMBL" id="KAK3287133.1"/>
    </source>
</evidence>
<protein>
    <submittedName>
        <fullName evidence="1">Uncharacterized protein</fullName>
    </submittedName>
</protein>
<keyword evidence="2" id="KW-1185">Reference proteome</keyword>
<comment type="caution">
    <text evidence="1">The sequence shown here is derived from an EMBL/GenBank/DDBJ whole genome shotgun (WGS) entry which is preliminary data.</text>
</comment>
<dbReference type="EMBL" id="LGRX02000997">
    <property type="protein sequence ID" value="KAK3287133.1"/>
    <property type="molecule type" value="Genomic_DNA"/>
</dbReference>
<reference evidence="1 2" key="1">
    <citation type="journal article" date="2015" name="Genome Biol. Evol.">
        <title>Comparative Genomics of a Bacterivorous Green Alga Reveals Evolutionary Causalities and Consequences of Phago-Mixotrophic Mode of Nutrition.</title>
        <authorList>
            <person name="Burns J.A."/>
            <person name="Paasch A."/>
            <person name="Narechania A."/>
            <person name="Kim E."/>
        </authorList>
    </citation>
    <scope>NUCLEOTIDE SEQUENCE [LARGE SCALE GENOMIC DNA]</scope>
    <source>
        <strain evidence="1 2">PLY_AMNH</strain>
    </source>
</reference>
<sequence length="444" mass="48788">MQYWGVVKYGASGVTRILRPDGRFDFVTSVHRVCLTCGTASYDHDPRVLLQLPEVLQSEVDMHLSIGHMNTSTMLSRASHDALRLLSTRKVGAATFATTAHDLALKDYEHRELHYYSLATVHCQLISNLVGDSIWPNLSPAEQMPLTTLRLQYLEMLHSTWKVAPFPSTEELVIVPVAREIVSNHLRDGLAATATLLDVTPLLKEPEFLRRVTSQSDSNKAFTMQATTQQVFAMPLLAGASPRVSKRTANLRSKLKVVPKGRAQPAIYATANDPFDNDMAKAMEKQFGFGEGKRVHWGVLTQDVPKEEMEDESEAMLAKRAELRDAAALELVNIDLDERNRRKVISAGAGAMAVAVAVGLTVNDVTNPFIRGVVLYLPLAIAFGFYGSGQQAGAWDVDGTGVKKIEDEGIAKAIQEKINTLWRNAAILAVSTDVAFALLPKILQ</sequence>
<gene>
    <name evidence="1" type="ORF">CYMTET_5342</name>
</gene>
<proteinExistence type="predicted"/>
<organism evidence="1 2">
    <name type="scientific">Cymbomonas tetramitiformis</name>
    <dbReference type="NCBI Taxonomy" id="36881"/>
    <lineage>
        <taxon>Eukaryota</taxon>
        <taxon>Viridiplantae</taxon>
        <taxon>Chlorophyta</taxon>
        <taxon>Pyramimonadophyceae</taxon>
        <taxon>Pyramimonadales</taxon>
        <taxon>Pyramimonadaceae</taxon>
        <taxon>Cymbomonas</taxon>
    </lineage>
</organism>
<name>A0AAE0LJ62_9CHLO</name>
<evidence type="ECO:0000313" key="2">
    <source>
        <dbReference type="Proteomes" id="UP001190700"/>
    </source>
</evidence>
<accession>A0AAE0LJ62</accession>